<protein>
    <recommendedName>
        <fullName evidence="4 8">Probable 2-phosphosulfolactate phosphatase</fullName>
        <ecNumber evidence="3 8">3.1.3.71</ecNumber>
    </recommendedName>
</protein>
<dbReference type="HAMAP" id="MF_00490">
    <property type="entry name" value="ComB"/>
    <property type="match status" value="1"/>
</dbReference>
<dbReference type="InterPro" id="IPR005238">
    <property type="entry name" value="ComB-like"/>
</dbReference>
<evidence type="ECO:0000256" key="3">
    <source>
        <dbReference type="ARBA" id="ARBA00012953"/>
    </source>
</evidence>
<evidence type="ECO:0000256" key="6">
    <source>
        <dbReference type="ARBA" id="ARBA00022842"/>
    </source>
</evidence>
<dbReference type="PANTHER" id="PTHR37311">
    <property type="entry name" value="2-PHOSPHOSULFOLACTATE PHOSPHATASE-RELATED"/>
    <property type="match status" value="1"/>
</dbReference>
<accession>A0ABS5KF26</accession>
<dbReference type="EC" id="3.1.3.71" evidence="3 8"/>
<evidence type="ECO:0000256" key="5">
    <source>
        <dbReference type="ARBA" id="ARBA00022801"/>
    </source>
</evidence>
<dbReference type="Proteomes" id="UP000721861">
    <property type="component" value="Unassembled WGS sequence"/>
</dbReference>
<evidence type="ECO:0000256" key="1">
    <source>
        <dbReference type="ARBA" id="ARBA00001946"/>
    </source>
</evidence>
<name>A0ABS5KF26_9BACT</name>
<dbReference type="SUPFAM" id="SSF142823">
    <property type="entry name" value="ComB-like"/>
    <property type="match status" value="1"/>
</dbReference>
<gene>
    <name evidence="8" type="primary">comB</name>
    <name evidence="9" type="ORF">KEM09_19040</name>
</gene>
<organism evidence="9 10">
    <name type="scientific">Carboxylicivirga mesophila</name>
    <dbReference type="NCBI Taxonomy" id="1166478"/>
    <lineage>
        <taxon>Bacteria</taxon>
        <taxon>Pseudomonadati</taxon>
        <taxon>Bacteroidota</taxon>
        <taxon>Bacteroidia</taxon>
        <taxon>Marinilabiliales</taxon>
        <taxon>Marinilabiliaceae</taxon>
        <taxon>Carboxylicivirga</taxon>
    </lineage>
</organism>
<dbReference type="Gene3D" id="3.90.1560.10">
    <property type="entry name" value="ComB-like"/>
    <property type="match status" value="1"/>
</dbReference>
<dbReference type="EMBL" id="JAGUCN010000029">
    <property type="protein sequence ID" value="MBS2213514.1"/>
    <property type="molecule type" value="Genomic_DNA"/>
</dbReference>
<proteinExistence type="inferred from homology"/>
<evidence type="ECO:0000256" key="8">
    <source>
        <dbReference type="HAMAP-Rule" id="MF_00490"/>
    </source>
</evidence>
<evidence type="ECO:0000256" key="2">
    <source>
        <dbReference type="ARBA" id="ARBA00009997"/>
    </source>
</evidence>
<evidence type="ECO:0000313" key="10">
    <source>
        <dbReference type="Proteomes" id="UP000721861"/>
    </source>
</evidence>
<dbReference type="Pfam" id="PF04029">
    <property type="entry name" value="2-ph_phosp"/>
    <property type="match status" value="1"/>
</dbReference>
<dbReference type="PANTHER" id="PTHR37311:SF1">
    <property type="entry name" value="2-PHOSPHOSULFOLACTATE PHOSPHATASE-RELATED"/>
    <property type="match status" value="1"/>
</dbReference>
<evidence type="ECO:0000256" key="7">
    <source>
        <dbReference type="ARBA" id="ARBA00033711"/>
    </source>
</evidence>
<comment type="cofactor">
    <cofactor evidence="1 8">
        <name>Mg(2+)</name>
        <dbReference type="ChEBI" id="CHEBI:18420"/>
    </cofactor>
</comment>
<sequence length="238" mass="25812">MQIDVVATAQLVNSDVVEGKTVVVIDVLRATSVMITALQNGAQAVIPVTTPDEAFELKEQLGRDVLLGGERMAEPIPGFDFGNSPLSYTADVVSGKTLVMTTTNGTLAINNSLTAQELIVASFINSDAVCQFLSNKEEVIIVCSGNNGLYTLEDALCAGQIVYQLQKLGMAVQCTDFALAQKALYESHRHNLRQLSARGYHYNVLQQKGYVDDLAYCFETNISKTIPVWNGQALVSHH</sequence>
<reference evidence="9 10" key="1">
    <citation type="journal article" date="2014" name="Int. J. Syst. Evol. Microbiol.">
        <title>Carboxylicivirga gen. nov. in the family Marinilabiliaceae with two novel species, Carboxylicivirga mesophila sp. nov. and Carboxylicivirga taeanensis sp. nov., and reclassification of Cytophaga fermentans as Saccharicrinis fermentans gen. nov., comb. nov.</title>
        <authorList>
            <person name="Yang S.H."/>
            <person name="Seo H.S."/>
            <person name="Woo J.H."/>
            <person name="Oh H.M."/>
            <person name="Jang H."/>
            <person name="Lee J.H."/>
            <person name="Kim S.J."/>
            <person name="Kwon K.K."/>
        </authorList>
    </citation>
    <scope>NUCLEOTIDE SEQUENCE [LARGE SCALE GENOMIC DNA]</scope>
    <source>
        <strain evidence="9 10">JCM 18290</strain>
    </source>
</reference>
<evidence type="ECO:0000313" key="9">
    <source>
        <dbReference type="EMBL" id="MBS2213514.1"/>
    </source>
</evidence>
<dbReference type="InterPro" id="IPR036702">
    <property type="entry name" value="ComB-like_sf"/>
</dbReference>
<keyword evidence="5 8" id="KW-0378">Hydrolase</keyword>
<evidence type="ECO:0000256" key="4">
    <source>
        <dbReference type="ARBA" id="ARBA00021948"/>
    </source>
</evidence>
<keyword evidence="10" id="KW-1185">Reference proteome</keyword>
<dbReference type="RefSeq" id="WP_212230745.1">
    <property type="nucleotide sequence ID" value="NZ_JAGUCN010000029.1"/>
</dbReference>
<keyword evidence="6 8" id="KW-0460">Magnesium</keyword>
<comment type="catalytic activity">
    <reaction evidence="7 8">
        <text>(2R)-O-phospho-3-sulfolactate + H2O = (2R)-3-sulfolactate + phosphate</text>
        <dbReference type="Rhea" id="RHEA:23416"/>
        <dbReference type="ChEBI" id="CHEBI:15377"/>
        <dbReference type="ChEBI" id="CHEBI:15597"/>
        <dbReference type="ChEBI" id="CHEBI:43474"/>
        <dbReference type="ChEBI" id="CHEBI:58738"/>
        <dbReference type="EC" id="3.1.3.71"/>
    </reaction>
</comment>
<comment type="similarity">
    <text evidence="2 8">Belongs to the ComB family.</text>
</comment>
<comment type="caution">
    <text evidence="9">The sequence shown here is derived from an EMBL/GenBank/DDBJ whole genome shotgun (WGS) entry which is preliminary data.</text>
</comment>